<gene>
    <name evidence="2" type="ORF">FN846DRAFT_946677</name>
</gene>
<dbReference type="InParanoid" id="A0A5J5EY38"/>
<evidence type="ECO:0000256" key="1">
    <source>
        <dbReference type="SAM" id="MobiDB-lite"/>
    </source>
</evidence>
<evidence type="ECO:0000313" key="3">
    <source>
        <dbReference type="Proteomes" id="UP000326924"/>
    </source>
</evidence>
<comment type="caution">
    <text evidence="2">The sequence shown here is derived from an EMBL/GenBank/DDBJ whole genome shotgun (WGS) entry which is preliminary data.</text>
</comment>
<accession>A0A5J5EY38</accession>
<feature type="region of interest" description="Disordered" evidence="1">
    <location>
        <begin position="370"/>
        <end position="420"/>
    </location>
</feature>
<feature type="compositionally biased region" description="Basic and acidic residues" evidence="1">
    <location>
        <begin position="410"/>
        <end position="420"/>
    </location>
</feature>
<evidence type="ECO:0000313" key="2">
    <source>
        <dbReference type="EMBL" id="KAA8907592.1"/>
    </source>
</evidence>
<protein>
    <submittedName>
        <fullName evidence="2">Uncharacterized protein</fullName>
    </submittedName>
</protein>
<dbReference type="Proteomes" id="UP000326924">
    <property type="component" value="Unassembled WGS sequence"/>
</dbReference>
<feature type="compositionally biased region" description="Basic and acidic residues" evidence="1">
    <location>
        <begin position="370"/>
        <end position="383"/>
    </location>
</feature>
<dbReference type="AlphaFoldDB" id="A0A5J5EY38"/>
<dbReference type="EMBL" id="VXIS01000077">
    <property type="protein sequence ID" value="KAA8907592.1"/>
    <property type="molecule type" value="Genomic_DNA"/>
</dbReference>
<sequence length="420" mass="47463">MSLPNLTAGLSDAQIRCALRDRWRSAYLRALKITIEPANPRPQYPPLRDSRSLYARNDLHQRLLRAVIADPSFPLDGHHSAREFTSDDPSQRVEALRCLGVVATGGTLHPFQYLHHMVEYICSLVHSFPRFGVQLITRASRASDDVIGIPLGITKPFVSISPDALLRFQHTPKHQGLALPLMSVLDLTKQQVHRRLQTRRSGDGFIVANLLALAQTQLRLLSDLTMATPTVVAIRYRLRPSSSSGRTSARIQKYPVYVVYSAEISRRYASDLSALRDPTEGVTVRRSRDYDPSVTADMLDLAGELTSLCPQLVAAIVDTLGGEDRARSRWQDIERERMEERAVEQARWDAARAAELVRWEAACREQERRRRRRGLEEEKRVPDRPISNLRGVKRKRSDAPAASSKKLRKGSSEDKQILND</sequence>
<proteinExistence type="predicted"/>
<keyword evidence="3" id="KW-1185">Reference proteome</keyword>
<name>A0A5J5EY38_9PEZI</name>
<reference evidence="2 3" key="1">
    <citation type="submission" date="2019-09" db="EMBL/GenBank/DDBJ databases">
        <title>Draft genome of the ectomycorrhizal ascomycete Sphaerosporella brunnea.</title>
        <authorList>
            <consortium name="DOE Joint Genome Institute"/>
            <person name="Benucci G.M."/>
            <person name="Marozzi G."/>
            <person name="Antonielli L."/>
            <person name="Sanchez S."/>
            <person name="Marco P."/>
            <person name="Wang X."/>
            <person name="Falini L.B."/>
            <person name="Barry K."/>
            <person name="Haridas S."/>
            <person name="Lipzen A."/>
            <person name="Labutti K."/>
            <person name="Grigoriev I.V."/>
            <person name="Murat C."/>
            <person name="Martin F."/>
            <person name="Albertini E."/>
            <person name="Donnini D."/>
            <person name="Bonito G."/>
        </authorList>
    </citation>
    <scope>NUCLEOTIDE SEQUENCE [LARGE SCALE GENOMIC DNA]</scope>
    <source>
        <strain evidence="2 3">Sb_GMNB300</strain>
    </source>
</reference>
<organism evidence="2 3">
    <name type="scientific">Sphaerosporella brunnea</name>
    <dbReference type="NCBI Taxonomy" id="1250544"/>
    <lineage>
        <taxon>Eukaryota</taxon>
        <taxon>Fungi</taxon>
        <taxon>Dikarya</taxon>
        <taxon>Ascomycota</taxon>
        <taxon>Pezizomycotina</taxon>
        <taxon>Pezizomycetes</taxon>
        <taxon>Pezizales</taxon>
        <taxon>Pyronemataceae</taxon>
        <taxon>Sphaerosporella</taxon>
    </lineage>
</organism>